<dbReference type="InterPro" id="IPR014353">
    <property type="entry name" value="Membr-bd_ADH_cyt_c"/>
</dbReference>
<feature type="binding site" description="covalent" evidence="4">
    <location>
        <position position="319"/>
    </location>
    <ligand>
        <name>heme c</name>
        <dbReference type="ChEBI" id="CHEBI:61717"/>
        <label>3</label>
    </ligand>
</feature>
<dbReference type="KEGG" id="ifl:C1H71_04795"/>
<dbReference type="PANTHER" id="PTHR35008">
    <property type="entry name" value="BLL4482 PROTEIN-RELATED"/>
    <property type="match status" value="1"/>
</dbReference>
<feature type="domain" description="Cytochrome c" evidence="7">
    <location>
        <begin position="306"/>
        <end position="396"/>
    </location>
</feature>
<evidence type="ECO:0000256" key="1">
    <source>
        <dbReference type="ARBA" id="ARBA00022617"/>
    </source>
</evidence>
<keyword evidence="9" id="KW-1185">Reference proteome</keyword>
<sequence length="416" mass="44328">MSGVIKSTLLAVAGLAAVLLSGCSASDSVASKPAPADQIKRGQYLAQAADCMVCHTAKDGSGAPFAGGYPIHSPFGVIYGTNITPDKEHGIGAWSADDFFTAVTEGITPKHRLFPAMPYASYKSMTREDSDAIYAYLMTKKPVALANKENGLSFPFSFRPGLFFWQSAFLKDQLPDVSSGASAEWQRGRYVTNVLGHCAECHTPRTMAGNLDLSQSYQGNPKLDRIGAPDITPSGLAARGWTTTDLATFFAKGVAPQGSAYGEMYPVVHFSTQHMSGKDISAIATYLMGDTPPAPQPLKTISADAALLKAGQRTYIAVCAGCHGLEGQGKPNVSVAMKGNSTLRDINPQNLIVSTLDGIAEQKFPNNVTMQEMPGFARTLSDLEMSQLVNFLRATWGGQAADVSAEQIKAFRSEKH</sequence>
<dbReference type="GO" id="GO:0020037">
    <property type="term" value="F:heme binding"/>
    <property type="evidence" value="ECO:0007669"/>
    <property type="project" value="InterPro"/>
</dbReference>
<evidence type="ECO:0000256" key="6">
    <source>
        <dbReference type="SAM" id="SignalP"/>
    </source>
</evidence>
<name>A0A7G3G6N5_9NEIS</name>
<keyword evidence="1 4" id="KW-0349">Heme</keyword>
<feature type="binding site" description="covalent" evidence="4">
    <location>
        <position position="54"/>
    </location>
    <ligand>
        <name>heme c</name>
        <dbReference type="ChEBI" id="CHEBI:61717"/>
        <label>1</label>
    </ligand>
</feature>
<feature type="binding site" description="covalent" evidence="4">
    <location>
        <position position="51"/>
    </location>
    <ligand>
        <name>heme c</name>
        <dbReference type="ChEBI" id="CHEBI:61717"/>
        <label>1</label>
    </ligand>
</feature>
<dbReference type="GO" id="GO:0009055">
    <property type="term" value="F:electron transfer activity"/>
    <property type="evidence" value="ECO:0007669"/>
    <property type="project" value="InterPro"/>
</dbReference>
<proteinExistence type="predicted"/>
<dbReference type="GO" id="GO:0005506">
    <property type="term" value="F:iron ion binding"/>
    <property type="evidence" value="ECO:0007669"/>
    <property type="project" value="InterPro"/>
</dbReference>
<dbReference type="Pfam" id="PF00034">
    <property type="entry name" value="Cytochrom_C"/>
    <property type="match status" value="1"/>
</dbReference>
<feature type="binding site" description="covalent" evidence="4">
    <location>
        <position position="198"/>
    </location>
    <ligand>
        <name>heme c</name>
        <dbReference type="ChEBI" id="CHEBI:61717"/>
        <label>2</label>
    </ligand>
</feature>
<evidence type="ECO:0000313" key="8">
    <source>
        <dbReference type="EMBL" id="QBC42936.1"/>
    </source>
</evidence>
<keyword evidence="2 5" id="KW-0479">Metal-binding</keyword>
<dbReference type="InterPro" id="IPR009056">
    <property type="entry name" value="Cyt_c-like_dom"/>
</dbReference>
<dbReference type="GO" id="GO:0016020">
    <property type="term" value="C:membrane"/>
    <property type="evidence" value="ECO:0007669"/>
    <property type="project" value="InterPro"/>
</dbReference>
<dbReference type="InterPro" id="IPR051459">
    <property type="entry name" value="Cytochrome_c-type_DH"/>
</dbReference>
<keyword evidence="3 5" id="KW-0408">Iron</keyword>
<reference evidence="8 9" key="1">
    <citation type="submission" date="2018-01" db="EMBL/GenBank/DDBJ databases">
        <title>Genome sequence of Iodobacter sp. strain PCH194 isolated from Indian Trans-Himalaya.</title>
        <authorList>
            <person name="Kumar V."/>
            <person name="Thakur V."/>
            <person name="Kumar S."/>
            <person name="Singh D."/>
        </authorList>
    </citation>
    <scope>NUCLEOTIDE SEQUENCE [LARGE SCALE GENOMIC DNA]</scope>
    <source>
        <strain evidence="8 9">PCH194</strain>
    </source>
</reference>
<dbReference type="GO" id="GO:0016614">
    <property type="term" value="F:oxidoreductase activity, acting on CH-OH group of donors"/>
    <property type="evidence" value="ECO:0007669"/>
    <property type="project" value="InterPro"/>
</dbReference>
<protein>
    <submittedName>
        <fullName evidence="8">Cytochrome C oxidase Cbb3</fullName>
    </submittedName>
</protein>
<feature type="signal peptide" evidence="6">
    <location>
        <begin position="1"/>
        <end position="25"/>
    </location>
</feature>
<dbReference type="PROSITE" id="PS51257">
    <property type="entry name" value="PROKAR_LIPOPROTEIN"/>
    <property type="match status" value="1"/>
</dbReference>
<feature type="domain" description="Cytochrome c" evidence="7">
    <location>
        <begin position="37"/>
        <end position="141"/>
    </location>
</feature>
<evidence type="ECO:0000256" key="3">
    <source>
        <dbReference type="ARBA" id="ARBA00023004"/>
    </source>
</evidence>
<dbReference type="PROSITE" id="PS51007">
    <property type="entry name" value="CYTC"/>
    <property type="match status" value="3"/>
</dbReference>
<dbReference type="EMBL" id="CP025781">
    <property type="protein sequence ID" value="QBC42936.1"/>
    <property type="molecule type" value="Genomic_DNA"/>
</dbReference>
<dbReference type="PIRSF" id="PIRSF000018">
    <property type="entry name" value="Mb_ADH_cyt_c"/>
    <property type="match status" value="1"/>
</dbReference>
<feature type="domain" description="Cytochrome c" evidence="7">
    <location>
        <begin position="183"/>
        <end position="291"/>
    </location>
</feature>
<accession>A0A7G3G6N5</accession>
<dbReference type="AlphaFoldDB" id="A0A7G3G6N5"/>
<dbReference type="InterPro" id="IPR036909">
    <property type="entry name" value="Cyt_c-like_dom_sf"/>
</dbReference>
<evidence type="ECO:0000256" key="4">
    <source>
        <dbReference type="PIRSR" id="PIRSR000018-50"/>
    </source>
</evidence>
<feature type="binding site" description="covalent" evidence="4">
    <location>
        <position position="201"/>
    </location>
    <ligand>
        <name>heme c</name>
        <dbReference type="ChEBI" id="CHEBI:61717"/>
        <label>2</label>
    </ligand>
</feature>
<dbReference type="Pfam" id="PF13442">
    <property type="entry name" value="Cytochrome_CBB3"/>
    <property type="match status" value="1"/>
</dbReference>
<comment type="cofactor">
    <cofactor evidence="4">
        <name>heme c</name>
        <dbReference type="ChEBI" id="CHEBI:61717"/>
    </cofactor>
    <text evidence="4">Binds 3 heme c groups covalently per subunit.</text>
</comment>
<evidence type="ECO:0000313" key="9">
    <source>
        <dbReference type="Proteomes" id="UP000515917"/>
    </source>
</evidence>
<dbReference type="Proteomes" id="UP000515917">
    <property type="component" value="Chromosome"/>
</dbReference>
<feature type="chain" id="PRO_5028859887" evidence="6">
    <location>
        <begin position="26"/>
        <end position="416"/>
    </location>
</feature>
<feature type="binding site" description="axial binding residue" evidence="5">
    <location>
        <position position="323"/>
    </location>
    <ligand>
        <name>heme c</name>
        <dbReference type="ChEBI" id="CHEBI:61717"/>
        <label>3</label>
    </ligand>
    <ligandPart>
        <name>Fe</name>
        <dbReference type="ChEBI" id="CHEBI:18248"/>
    </ligandPart>
</feature>
<dbReference type="Gene3D" id="1.10.760.10">
    <property type="entry name" value="Cytochrome c-like domain"/>
    <property type="match status" value="2"/>
</dbReference>
<feature type="binding site" description="axial binding residue" evidence="5">
    <location>
        <position position="202"/>
    </location>
    <ligand>
        <name>heme c</name>
        <dbReference type="ChEBI" id="CHEBI:61717"/>
        <label>2</label>
    </ligand>
    <ligandPart>
        <name>Fe</name>
        <dbReference type="ChEBI" id="CHEBI:18248"/>
    </ligandPart>
</feature>
<evidence type="ECO:0000256" key="5">
    <source>
        <dbReference type="PIRSR" id="PIRSR000018-51"/>
    </source>
</evidence>
<organism evidence="8 9">
    <name type="scientific">Iodobacter fluviatilis</name>
    <dbReference type="NCBI Taxonomy" id="537"/>
    <lineage>
        <taxon>Bacteria</taxon>
        <taxon>Pseudomonadati</taxon>
        <taxon>Pseudomonadota</taxon>
        <taxon>Betaproteobacteria</taxon>
        <taxon>Neisseriales</taxon>
        <taxon>Chitinibacteraceae</taxon>
        <taxon>Iodobacter</taxon>
    </lineage>
</organism>
<dbReference type="PANTHER" id="PTHR35008:SF4">
    <property type="entry name" value="BLL4482 PROTEIN"/>
    <property type="match status" value="1"/>
</dbReference>
<dbReference type="SUPFAM" id="SSF46626">
    <property type="entry name" value="Cytochrome c"/>
    <property type="match status" value="3"/>
</dbReference>
<feature type="binding site" description="covalent" evidence="4">
    <location>
        <position position="322"/>
    </location>
    <ligand>
        <name>heme c</name>
        <dbReference type="ChEBI" id="CHEBI:61717"/>
        <label>3</label>
    </ligand>
</feature>
<evidence type="ECO:0000256" key="2">
    <source>
        <dbReference type="ARBA" id="ARBA00022723"/>
    </source>
</evidence>
<feature type="binding site" description="axial binding residue" evidence="5">
    <location>
        <position position="55"/>
    </location>
    <ligand>
        <name>heme c</name>
        <dbReference type="ChEBI" id="CHEBI:61717"/>
        <label>1</label>
    </ligand>
    <ligandPart>
        <name>Fe</name>
        <dbReference type="ChEBI" id="CHEBI:18248"/>
    </ligandPart>
</feature>
<evidence type="ECO:0000259" key="7">
    <source>
        <dbReference type="PROSITE" id="PS51007"/>
    </source>
</evidence>
<keyword evidence="6" id="KW-0732">Signal</keyword>
<gene>
    <name evidence="8" type="ORF">C1H71_04795</name>
</gene>